<name>G2J889_9BURK</name>
<dbReference type="GO" id="GO:0030145">
    <property type="term" value="F:manganese ion binding"/>
    <property type="evidence" value="ECO:0007669"/>
    <property type="project" value="UniProtKB-UniRule"/>
</dbReference>
<dbReference type="InterPro" id="IPR029052">
    <property type="entry name" value="Metallo-depent_PP-like"/>
</dbReference>
<evidence type="ECO:0000259" key="11">
    <source>
        <dbReference type="Pfam" id="PF00149"/>
    </source>
</evidence>
<dbReference type="GO" id="GO:0009245">
    <property type="term" value="P:lipid A biosynthetic process"/>
    <property type="evidence" value="ECO:0007669"/>
    <property type="project" value="UniProtKB-UniRule"/>
</dbReference>
<accession>G2J889</accession>
<dbReference type="Proteomes" id="UP000054051">
    <property type="component" value="Unassembled WGS sequence"/>
</dbReference>
<evidence type="ECO:0000256" key="3">
    <source>
        <dbReference type="ARBA" id="ARBA00022519"/>
    </source>
</evidence>
<dbReference type="EC" id="3.6.1.54" evidence="10"/>
<evidence type="ECO:0000313" key="12">
    <source>
        <dbReference type="EMBL" id="CCD28986.1"/>
    </source>
</evidence>
<feature type="binding site" evidence="10">
    <location>
        <position position="13"/>
    </location>
    <ligand>
        <name>Mn(2+)</name>
        <dbReference type="ChEBI" id="CHEBI:29035"/>
        <label>1</label>
    </ligand>
</feature>
<feature type="binding site" evidence="10">
    <location>
        <position position="201"/>
    </location>
    <ligand>
        <name>Mn(2+)</name>
        <dbReference type="ChEBI" id="CHEBI:29035"/>
        <label>1</label>
    </ligand>
</feature>
<keyword evidence="5 10" id="KW-0479">Metal-binding</keyword>
<feature type="binding site" evidence="10">
    <location>
        <position position="199"/>
    </location>
    <ligand>
        <name>Mn(2+)</name>
        <dbReference type="ChEBI" id="CHEBI:29035"/>
        <label>2</label>
    </ligand>
</feature>
<dbReference type="InterPro" id="IPR004843">
    <property type="entry name" value="Calcineurin-like_PHP"/>
</dbReference>
<dbReference type="eggNOG" id="COG2908">
    <property type="taxonomic scope" value="Bacteria"/>
</dbReference>
<feature type="binding site" evidence="10">
    <location>
        <position position="118"/>
    </location>
    <ligand>
        <name>Mn(2+)</name>
        <dbReference type="ChEBI" id="CHEBI:29035"/>
        <label>2</label>
    </ligand>
</feature>
<dbReference type="NCBIfam" id="NF003743">
    <property type="entry name" value="PRK05340.1"/>
    <property type="match status" value="1"/>
</dbReference>
<evidence type="ECO:0000256" key="9">
    <source>
        <dbReference type="ARBA" id="ARBA00023211"/>
    </source>
</evidence>
<dbReference type="GO" id="GO:0008758">
    <property type="term" value="F:UDP-2,3-diacylglucosamine hydrolase activity"/>
    <property type="evidence" value="ECO:0007669"/>
    <property type="project" value="UniProtKB-UniRule"/>
</dbReference>
<dbReference type="GO" id="GO:0005737">
    <property type="term" value="C:cytoplasm"/>
    <property type="evidence" value="ECO:0007669"/>
    <property type="project" value="InterPro"/>
</dbReference>
<dbReference type="Gene3D" id="3.60.21.10">
    <property type="match status" value="1"/>
</dbReference>
<keyword evidence="13" id="KW-1185">Reference proteome</keyword>
<comment type="cofactor">
    <cofactor evidence="10">
        <name>Mn(2+)</name>
        <dbReference type="ChEBI" id="CHEBI:29035"/>
    </cofactor>
    <text evidence="10">Binds 2 Mn(2+) ions per subunit in a binuclear metal center.</text>
</comment>
<evidence type="ECO:0000313" key="13">
    <source>
        <dbReference type="Proteomes" id="UP000054051"/>
    </source>
</evidence>
<feature type="binding site" evidence="10">
    <location>
        <position position="164"/>
    </location>
    <ligand>
        <name>substrate</name>
    </ligand>
</feature>
<comment type="caution">
    <text evidence="12">The sequence shown here is derived from an EMBL/GenBank/DDBJ whole genome shotgun (WGS) entry which is preliminary data.</text>
</comment>
<dbReference type="OrthoDB" id="9783283at2"/>
<evidence type="ECO:0000256" key="6">
    <source>
        <dbReference type="ARBA" id="ARBA00022801"/>
    </source>
</evidence>
<comment type="function">
    <text evidence="10">Hydrolyzes the pyrophosphate bond of UDP-2,3-diacylglucosamine to yield 2,3-diacylglucosamine 1-phosphate (lipid X) and UMP by catalyzing the attack of water at the alpha-P atom. Involved in the biosynthesis of lipid A, a phosphorylated glycolipid that anchors the lipopolysaccharide to the outer membrane of the cell.</text>
</comment>
<keyword evidence="8 10" id="KW-0472">Membrane</keyword>
<dbReference type="InterPro" id="IPR043461">
    <property type="entry name" value="LpxH-like"/>
</dbReference>
<feature type="binding site" evidence="10">
    <location>
        <position position="11"/>
    </location>
    <ligand>
        <name>Mn(2+)</name>
        <dbReference type="ChEBI" id="CHEBI:29035"/>
        <label>1</label>
    </ligand>
</feature>
<feature type="binding site" evidence="10">
    <location>
        <position position="199"/>
    </location>
    <ligand>
        <name>substrate</name>
    </ligand>
</feature>
<comment type="caution">
    <text evidence="10">Lacks conserved residue(s) required for the propagation of feature annotation.</text>
</comment>
<dbReference type="CDD" id="cd07398">
    <property type="entry name" value="MPP_YbbF-LpxH"/>
    <property type="match status" value="1"/>
</dbReference>
<feature type="domain" description="Calcineurin-like phosphoesterase" evidence="11">
    <location>
        <begin position="5"/>
        <end position="203"/>
    </location>
</feature>
<evidence type="ECO:0000256" key="8">
    <source>
        <dbReference type="ARBA" id="ARBA00023136"/>
    </source>
</evidence>
<organism evidence="12 13">
    <name type="scientific">Candidatus Glomeribacter gigasporarum BEG34</name>
    <dbReference type="NCBI Taxonomy" id="1070319"/>
    <lineage>
        <taxon>Bacteria</taxon>
        <taxon>Pseudomonadati</taxon>
        <taxon>Pseudomonadota</taxon>
        <taxon>Betaproteobacteria</taxon>
        <taxon>Burkholderiales</taxon>
        <taxon>Burkholderiaceae</taxon>
        <taxon>Candidatus Glomeribacter</taxon>
    </lineage>
</organism>
<comment type="catalytic activity">
    <reaction evidence="10">
        <text>UDP-2-N,3-O-bis[(3R)-3-hydroxytetradecanoyl]-alpha-D-glucosamine + H2O = 2-N,3-O-bis[(3R)-3-hydroxytetradecanoyl]-alpha-D-glucosaminyl 1-phosphate + UMP + 2 H(+)</text>
        <dbReference type="Rhea" id="RHEA:25213"/>
        <dbReference type="ChEBI" id="CHEBI:15377"/>
        <dbReference type="ChEBI" id="CHEBI:15378"/>
        <dbReference type="ChEBI" id="CHEBI:57865"/>
        <dbReference type="ChEBI" id="CHEBI:57957"/>
        <dbReference type="ChEBI" id="CHEBI:78847"/>
        <dbReference type="EC" id="3.6.1.54"/>
    </reaction>
</comment>
<feature type="binding site" evidence="10">
    <location>
        <position position="168"/>
    </location>
    <ligand>
        <name>substrate</name>
    </ligand>
</feature>
<keyword evidence="4 10" id="KW-0441">Lipid A biosynthesis</keyword>
<feature type="binding site" evidence="10">
    <location>
        <position position="44"/>
    </location>
    <ligand>
        <name>Mn(2+)</name>
        <dbReference type="ChEBI" id="CHEBI:29035"/>
        <label>1</label>
    </ligand>
</feature>
<dbReference type="RefSeq" id="WP_006682229.1">
    <property type="nucleotide sequence ID" value="NZ_CAFB01000036.1"/>
</dbReference>
<evidence type="ECO:0000256" key="4">
    <source>
        <dbReference type="ARBA" id="ARBA00022556"/>
    </source>
</evidence>
<keyword evidence="3 10" id="KW-0997">Cell inner membrane</keyword>
<evidence type="ECO:0000256" key="2">
    <source>
        <dbReference type="ARBA" id="ARBA00022516"/>
    </source>
</evidence>
<dbReference type="EMBL" id="CAFB01000036">
    <property type="protein sequence ID" value="CCD28986.1"/>
    <property type="molecule type" value="Genomic_DNA"/>
</dbReference>
<evidence type="ECO:0000256" key="1">
    <source>
        <dbReference type="ARBA" id="ARBA00022475"/>
    </source>
</evidence>
<dbReference type="AlphaFoldDB" id="G2J889"/>
<dbReference type="InterPro" id="IPR010138">
    <property type="entry name" value="UDP-diacylglucosamine_Hdrlase"/>
</dbReference>
<feature type="binding site" evidence="10">
    <location>
        <position position="126"/>
    </location>
    <ligand>
        <name>substrate</name>
    </ligand>
</feature>
<dbReference type="STRING" id="1070319.CAGGBEG34_10010"/>
<dbReference type="GO" id="GO:0019897">
    <property type="term" value="C:extrinsic component of plasma membrane"/>
    <property type="evidence" value="ECO:0007669"/>
    <property type="project" value="UniProtKB-UniRule"/>
</dbReference>
<comment type="similarity">
    <text evidence="10">Belongs to the LpxH family.</text>
</comment>
<dbReference type="HAMAP" id="MF_00575">
    <property type="entry name" value="LpxH"/>
    <property type="match status" value="1"/>
</dbReference>
<evidence type="ECO:0000256" key="7">
    <source>
        <dbReference type="ARBA" id="ARBA00023098"/>
    </source>
</evidence>
<dbReference type="NCBIfam" id="TIGR01854">
    <property type="entry name" value="lipid_A_lpxH"/>
    <property type="match status" value="1"/>
</dbReference>
<proteinExistence type="inferred from homology"/>
<keyword evidence="6 10" id="KW-0378">Hydrolase</keyword>
<evidence type="ECO:0000256" key="10">
    <source>
        <dbReference type="HAMAP-Rule" id="MF_00575"/>
    </source>
</evidence>
<dbReference type="UniPathway" id="UPA00359">
    <property type="reaction ID" value="UER00480"/>
</dbReference>
<dbReference type="SUPFAM" id="SSF56300">
    <property type="entry name" value="Metallo-dependent phosphatases"/>
    <property type="match status" value="1"/>
</dbReference>
<evidence type="ECO:0000256" key="5">
    <source>
        <dbReference type="ARBA" id="ARBA00022723"/>
    </source>
</evidence>
<feature type="binding site" evidence="10">
    <location>
        <position position="83"/>
    </location>
    <ligand>
        <name>Mn(2+)</name>
        <dbReference type="ChEBI" id="CHEBI:29035"/>
        <label>2</label>
    </ligand>
</feature>
<gene>
    <name evidence="10 12" type="primary">lpxH</name>
    <name evidence="12" type="ORF">CAGGBEG34_10010</name>
</gene>
<feature type="binding site" evidence="10">
    <location>
        <begin position="83"/>
        <end position="84"/>
    </location>
    <ligand>
        <name>substrate</name>
    </ligand>
</feature>
<sequence length="243" mass="27554">MDSRPLYFISDLHLSAATPKTYAAFAHFIETTVDDARAVYILGDLFDYWVGDEMLSAPFAQQLSAQLRTLAERGIALYVMPGNRDFLLGARFEAAAGAQLLEEPAAVEALNHRFVLTHGDALCTEDRAYQRFRRCVRCRAVQRFFLRWPMLIRLILADCIRALSRMQKQPYKKKGGDVTLEAVMQLFAQSGASIMIHGHTHRPARHQYDTAVRWVLSDWDFDGGAARGAYLRLDREGIRSISL</sequence>
<dbReference type="PANTHER" id="PTHR34990:SF1">
    <property type="entry name" value="UDP-2,3-DIACYLGLUCOSAMINE HYDROLASE"/>
    <property type="match status" value="1"/>
</dbReference>
<keyword evidence="9 10" id="KW-0464">Manganese</keyword>
<dbReference type="PANTHER" id="PTHR34990">
    <property type="entry name" value="UDP-2,3-DIACYLGLUCOSAMINE HYDROLASE-RELATED"/>
    <property type="match status" value="1"/>
</dbReference>
<comment type="subcellular location">
    <subcellularLocation>
        <location evidence="10">Cell inner membrane</location>
        <topology evidence="10">Peripheral membrane protein</topology>
        <orientation evidence="10">Cytoplasmic side</orientation>
    </subcellularLocation>
</comment>
<keyword evidence="2 10" id="KW-0444">Lipid biosynthesis</keyword>
<reference evidence="12 13" key="1">
    <citation type="submission" date="2011-08" db="EMBL/GenBank/DDBJ databases">
        <title>The genome of the obligate endobacterium of an arbuscular mycorrhizal fungus reveals an interphylum network of nutritional interactions.</title>
        <authorList>
            <person name="Ghignone S."/>
            <person name="Salvioli A."/>
            <person name="Anca I."/>
            <person name="Lumini E."/>
            <person name="Ortu G."/>
            <person name="Petiti L."/>
            <person name="Cruveiller S."/>
            <person name="Bianciotto V."/>
            <person name="Piffanelli P."/>
            <person name="Lanfranco L."/>
            <person name="Bonfante P."/>
        </authorList>
    </citation>
    <scope>NUCLEOTIDE SEQUENCE [LARGE SCALE GENOMIC DNA]</scope>
    <source>
        <strain evidence="12 13">BEG34</strain>
    </source>
</reference>
<protein>
    <recommendedName>
        <fullName evidence="10">UDP-2,3-diacylglucosamine hydrolase</fullName>
        <ecNumber evidence="10">3.6.1.54</ecNumber>
    </recommendedName>
    <alternativeName>
        <fullName evidence="10">UDP-2,3-diacylglucosamine diphosphatase</fullName>
    </alternativeName>
</protein>
<keyword evidence="1 10" id="KW-1003">Cell membrane</keyword>
<comment type="pathway">
    <text evidence="10">Glycolipid biosynthesis; lipid IV(A) biosynthesis; lipid IV(A) from (3R)-3-hydroxytetradecanoyl-[acyl-carrier-protein] and UDP-N-acetyl-alpha-D-glucosamine: step 4/6.</text>
</comment>
<keyword evidence="7 10" id="KW-0443">Lipid metabolism</keyword>
<dbReference type="Pfam" id="PF00149">
    <property type="entry name" value="Metallophos"/>
    <property type="match status" value="1"/>
</dbReference>
<feature type="binding site" evidence="10">
    <location>
        <position position="44"/>
    </location>
    <ligand>
        <name>Mn(2+)</name>
        <dbReference type="ChEBI" id="CHEBI:29035"/>
        <label>2</label>
    </ligand>
</feature>